<dbReference type="EMBL" id="JAFLNF010000001">
    <property type="protein sequence ID" value="MBO0343908.1"/>
    <property type="molecule type" value="Genomic_DNA"/>
</dbReference>
<proteinExistence type="predicted"/>
<sequence>MRKLTRAAQCRRSAAASRQRAYRARQKINRRPTTEDIAIVYLHFVVTEGTSDEAKRNFEILSERILKKLVALGFNPVASRMAFDDLVERYENGEALTRGPNNLSGGVDISSYLPNLSMSPHYSISRRDVQKHGFDVQALVVEETQRSDNRRQLNLSTAHVAPMDLELLLEEAVFGKAFHVSAKETAFVIPTNAQELFSEEQIRQRLDEGYSEAFCEVLLFAGDMGVEAVALAADGGICPDLSCYAGTEVSVSKPFDRLRRLVG</sequence>
<gene>
    <name evidence="2" type="ORF">J0X15_01635</name>
</gene>
<evidence type="ECO:0000313" key="2">
    <source>
        <dbReference type="EMBL" id="MBO0343908.1"/>
    </source>
</evidence>
<dbReference type="RefSeq" id="WP_206937705.1">
    <property type="nucleotide sequence ID" value="NZ_JAFLNF010000001.1"/>
</dbReference>
<dbReference type="InterPro" id="IPR046025">
    <property type="entry name" value="DUF5983"/>
</dbReference>
<name>A0A939EM95_9HYPH</name>
<keyword evidence="3" id="KW-1185">Reference proteome</keyword>
<evidence type="ECO:0000313" key="3">
    <source>
        <dbReference type="Proteomes" id="UP000664779"/>
    </source>
</evidence>
<reference evidence="2" key="1">
    <citation type="submission" date="2021-03" db="EMBL/GenBank/DDBJ databases">
        <title>Roseibium sp. CAU 1637 isolated from Incheon.</title>
        <authorList>
            <person name="Kim W."/>
        </authorList>
    </citation>
    <scope>NUCLEOTIDE SEQUENCE</scope>
    <source>
        <strain evidence="2">CAU 1637</strain>
    </source>
</reference>
<protein>
    <recommendedName>
        <fullName evidence="1">DUF5983 domain-containing protein</fullName>
    </recommendedName>
</protein>
<dbReference type="Pfam" id="PF19419">
    <property type="entry name" value="DUF5983"/>
    <property type="match status" value="1"/>
</dbReference>
<dbReference type="AlphaFoldDB" id="A0A939EM95"/>
<evidence type="ECO:0000259" key="1">
    <source>
        <dbReference type="Pfam" id="PF19419"/>
    </source>
</evidence>
<organism evidence="2 3">
    <name type="scientific">Roseibium limicola</name>
    <dbReference type="NCBI Taxonomy" id="2816037"/>
    <lineage>
        <taxon>Bacteria</taxon>
        <taxon>Pseudomonadati</taxon>
        <taxon>Pseudomonadota</taxon>
        <taxon>Alphaproteobacteria</taxon>
        <taxon>Hyphomicrobiales</taxon>
        <taxon>Stappiaceae</taxon>
        <taxon>Roseibium</taxon>
    </lineage>
</organism>
<comment type="caution">
    <text evidence="2">The sequence shown here is derived from an EMBL/GenBank/DDBJ whole genome shotgun (WGS) entry which is preliminary data.</text>
</comment>
<dbReference type="Proteomes" id="UP000664779">
    <property type="component" value="Unassembled WGS sequence"/>
</dbReference>
<feature type="domain" description="DUF5983" evidence="1">
    <location>
        <begin position="153"/>
        <end position="244"/>
    </location>
</feature>
<accession>A0A939EM95</accession>